<dbReference type="InterPro" id="IPR000477">
    <property type="entry name" value="RT_dom"/>
</dbReference>
<evidence type="ECO:0000259" key="1">
    <source>
        <dbReference type="PROSITE" id="PS50878"/>
    </source>
</evidence>
<keyword evidence="2" id="KW-0548">Nucleotidyltransferase</keyword>
<name>A0A1H7PD63_RUMAL</name>
<evidence type="ECO:0000313" key="3">
    <source>
        <dbReference type="Proteomes" id="UP000186015"/>
    </source>
</evidence>
<proteinExistence type="predicted"/>
<dbReference type="Proteomes" id="UP000186015">
    <property type="component" value="Unassembled WGS sequence"/>
</dbReference>
<dbReference type="CDD" id="cd01646">
    <property type="entry name" value="RT_Bac_retron_I"/>
    <property type="match status" value="1"/>
</dbReference>
<dbReference type="PROSITE" id="PS50878">
    <property type="entry name" value="RT_POL"/>
    <property type="match status" value="1"/>
</dbReference>
<feature type="domain" description="Reverse transcriptase" evidence="1">
    <location>
        <begin position="1"/>
        <end position="339"/>
    </location>
</feature>
<accession>A0A1H7PD63</accession>
<reference evidence="2 3" key="1">
    <citation type="submission" date="2016-10" db="EMBL/GenBank/DDBJ databases">
        <authorList>
            <person name="de Groot N.N."/>
        </authorList>
    </citation>
    <scope>NUCLEOTIDE SEQUENCE [LARGE SCALE GENOMIC DNA]</scope>
    <source>
        <strain evidence="2 3">KH2T6</strain>
    </source>
</reference>
<dbReference type="EMBL" id="FOAT01000020">
    <property type="protein sequence ID" value="SEL33354.1"/>
    <property type="molecule type" value="Genomic_DNA"/>
</dbReference>
<gene>
    <name evidence="2" type="ORF">SAMN05216469_12048</name>
</gene>
<sequence>MGSKNNIERNKIDYILTDIMPVETSELFSFGKFYEYLSEHHKELNGILEELLKLKARNVYMFNGGIWASTPLKYNILKGVNGAREINIVQPSSALNIYFFIECYQKEILDYLENNNRFSLRYHRKNNDLYYRCKSQKLTEYFSKTSRKVNKSIIQQTGAYFKIHKFNSVSSFTNSRLWQQCNFKYRYFAKVDYKACFDSIYTHTYKWIIERNTVDSKDAKNSNMLIVIDRILQNINGRSSNGLIVGPEFSRMIAEILLQSIDKGVFEDLQLEGLIMKKDYRVFRYVDDIYIFANNSNDIDRIVKTIEKNAQKYLLRLNELKYFTTETPVLLNKWIEKTRILADKIAALFHNKKDLRDNDECDYLVKNGYISLERLKDEFAILMVDYPNDRRYIVSFILSTLLNNISNKKDGYKLFDTNKTGRAYILLELAFFVYSFCPCFEHSQKIISMIVYFDDELKFKDDENNHNKLVNLIRRYAFIFEKANLNDICNWFIFFNEYNISLLKNSEDVIYNRIIQENNPILWANYLIYSRYNLKYNGEVLNKLEEVISNNIMQMVADETLLQKEFWYVLIFVNCPYISTSLKIKLKEKVNLIPHLGNDVETKSGKLIYDFISTNHLNLFFYWGYYNFDACKQLTFRTYQRTLFKQYKNKRTVELYGSLDS</sequence>
<organism evidence="2 3">
    <name type="scientific">Ruminococcus albus</name>
    <dbReference type="NCBI Taxonomy" id="1264"/>
    <lineage>
        <taxon>Bacteria</taxon>
        <taxon>Bacillati</taxon>
        <taxon>Bacillota</taxon>
        <taxon>Clostridia</taxon>
        <taxon>Eubacteriales</taxon>
        <taxon>Oscillospiraceae</taxon>
        <taxon>Ruminococcus</taxon>
    </lineage>
</organism>
<dbReference type="Pfam" id="PF00078">
    <property type="entry name" value="RVT_1"/>
    <property type="match status" value="1"/>
</dbReference>
<dbReference type="GO" id="GO:0003964">
    <property type="term" value="F:RNA-directed DNA polymerase activity"/>
    <property type="evidence" value="ECO:0007669"/>
    <property type="project" value="UniProtKB-KW"/>
</dbReference>
<dbReference type="RefSeq" id="WP_074835685.1">
    <property type="nucleotide sequence ID" value="NZ_FOAT01000020.1"/>
</dbReference>
<evidence type="ECO:0000313" key="2">
    <source>
        <dbReference type="EMBL" id="SEL33354.1"/>
    </source>
</evidence>
<keyword evidence="2" id="KW-0808">Transferase</keyword>
<dbReference type="OrthoDB" id="9788687at2"/>
<dbReference type="AlphaFoldDB" id="A0A1H7PD63"/>
<keyword evidence="2" id="KW-0695">RNA-directed DNA polymerase</keyword>
<protein>
    <submittedName>
        <fullName evidence="2">Reverse transcriptase (RNA-dependent DNA polymerase)</fullName>
    </submittedName>
</protein>